<keyword evidence="3" id="KW-1185">Reference proteome</keyword>
<dbReference type="AlphaFoldDB" id="A0A168AI20"/>
<dbReference type="InterPro" id="IPR011322">
    <property type="entry name" value="N-reg_PII-like_a/b"/>
</dbReference>
<dbReference type="InterPro" id="IPR018551">
    <property type="entry name" value="DUF2007"/>
</dbReference>
<protein>
    <recommendedName>
        <fullName evidence="1">DUF2007 domain-containing protein</fullName>
    </recommendedName>
</protein>
<evidence type="ECO:0000313" key="3">
    <source>
        <dbReference type="Proteomes" id="UP000077164"/>
    </source>
</evidence>
<dbReference type="SUPFAM" id="SSF54913">
    <property type="entry name" value="GlnB-like"/>
    <property type="match status" value="1"/>
</dbReference>
<accession>A0A168AI20</accession>
<name>A0A168AI20_9FLAO</name>
<proteinExistence type="predicted"/>
<evidence type="ECO:0000313" key="2">
    <source>
        <dbReference type="EMBL" id="OAB31491.1"/>
    </source>
</evidence>
<dbReference type="RefSeq" id="WP_066075805.1">
    <property type="nucleotide sequence ID" value="NZ_FRDK01000001.1"/>
</dbReference>
<dbReference type="OrthoDB" id="797774at2"/>
<gene>
    <name evidence="2" type="ORF">FBFR_01290</name>
</gene>
<organism evidence="2 3">
    <name type="scientific">Flavobacterium fryxellicola</name>
    <dbReference type="NCBI Taxonomy" id="249352"/>
    <lineage>
        <taxon>Bacteria</taxon>
        <taxon>Pseudomonadati</taxon>
        <taxon>Bacteroidota</taxon>
        <taxon>Flavobacteriia</taxon>
        <taxon>Flavobacteriales</taxon>
        <taxon>Flavobacteriaceae</taxon>
        <taxon>Flavobacterium</taxon>
    </lineage>
</organism>
<dbReference type="Pfam" id="PF09413">
    <property type="entry name" value="DUF2007"/>
    <property type="match status" value="1"/>
</dbReference>
<dbReference type="Proteomes" id="UP000077164">
    <property type="component" value="Unassembled WGS sequence"/>
</dbReference>
<feature type="domain" description="DUF2007" evidence="1">
    <location>
        <begin position="1"/>
        <end position="66"/>
    </location>
</feature>
<sequence>MINLYTDEHYKILMLHNLLKENGIISFIENQIMSTLAPWIVNSGGYMNSTLKVNESDFEKSKKIIDVYNNNNL</sequence>
<dbReference type="STRING" id="249352.SAMN05444395_101510"/>
<evidence type="ECO:0000259" key="1">
    <source>
        <dbReference type="Pfam" id="PF09413"/>
    </source>
</evidence>
<comment type="caution">
    <text evidence="2">The sequence shown here is derived from an EMBL/GenBank/DDBJ whole genome shotgun (WGS) entry which is preliminary data.</text>
</comment>
<reference evidence="2 3" key="1">
    <citation type="submission" date="2016-03" db="EMBL/GenBank/DDBJ databases">
        <title>Draft genome sequence of Flavobacterium fryxellicola DSM 16209.</title>
        <authorList>
            <person name="Shin S.-K."/>
            <person name="Yi H."/>
        </authorList>
    </citation>
    <scope>NUCLEOTIDE SEQUENCE [LARGE SCALE GENOMIC DNA]</scope>
    <source>
        <strain evidence="2 3">DSM 16209</strain>
    </source>
</reference>
<dbReference type="EMBL" id="LVJE01000001">
    <property type="protein sequence ID" value="OAB31491.1"/>
    <property type="molecule type" value="Genomic_DNA"/>
</dbReference>